<evidence type="ECO:0000313" key="1">
    <source>
        <dbReference type="EMBL" id="QRZ99427.1"/>
    </source>
</evidence>
<reference evidence="2 3" key="1">
    <citation type="submission" date="2018-06" db="EMBL/GenBank/DDBJ databases">
        <authorList>
            <consortium name="Pathogen Informatics"/>
            <person name="Doyle S."/>
        </authorList>
    </citation>
    <scope>NUCLEOTIDE SEQUENCE [LARGE SCALE GENOMIC DNA]</scope>
    <source>
        <strain evidence="2 3">NCTC9073</strain>
    </source>
</reference>
<gene>
    <name evidence="1" type="ORF">JNP96_10950</name>
    <name evidence="2" type="ORF">NCTC9073_01906</name>
</gene>
<dbReference type="RefSeq" id="WP_016239916.1">
    <property type="nucleotide sequence ID" value="NZ_BIEY01000082.1"/>
</dbReference>
<dbReference type="EMBL" id="CP070393">
    <property type="protein sequence ID" value="QRZ99427.1"/>
    <property type="molecule type" value="Genomic_DNA"/>
</dbReference>
<proteinExistence type="predicted"/>
<evidence type="ECO:0000313" key="2">
    <source>
        <dbReference type="EMBL" id="SPX10598.1"/>
    </source>
</evidence>
<protein>
    <submittedName>
        <fullName evidence="1">Uncharacterized protein</fullName>
    </submittedName>
</protein>
<name>A0A2H9GDI3_ECOLX</name>
<accession>A0A2H9GDI3</accession>
<dbReference type="AlphaFoldDB" id="A0A2H9GDI3"/>
<evidence type="ECO:0000313" key="3">
    <source>
        <dbReference type="Proteomes" id="UP000250780"/>
    </source>
</evidence>
<dbReference type="EMBL" id="UASD01000008">
    <property type="protein sequence ID" value="SPX10598.1"/>
    <property type="molecule type" value="Genomic_DNA"/>
</dbReference>
<dbReference type="Proteomes" id="UP000663166">
    <property type="component" value="Chromosome"/>
</dbReference>
<evidence type="ECO:0000313" key="4">
    <source>
        <dbReference type="Proteomes" id="UP000663166"/>
    </source>
</evidence>
<dbReference type="Proteomes" id="UP000250780">
    <property type="component" value="Unassembled WGS sequence"/>
</dbReference>
<reference evidence="1" key="2">
    <citation type="submission" date="2021-02" db="EMBL/GenBank/DDBJ databases">
        <title>Co-localization of colistin and carbapenem -resistance genes on a novel transferable IncHI2 plasmid in Escherichia coli from chicken-origin.</title>
        <authorList>
            <person name="Hoffmann M."/>
            <person name="Balkey M."/>
            <person name="Ronco T."/>
            <person name="Hendriksen R.S."/>
        </authorList>
    </citation>
    <scope>NUCLEOTIDE SEQUENCE</scope>
    <source>
        <strain evidence="1">CFSAN083829</strain>
    </source>
</reference>
<organism evidence="1 4">
    <name type="scientific">Escherichia coli</name>
    <dbReference type="NCBI Taxonomy" id="562"/>
    <lineage>
        <taxon>Bacteria</taxon>
        <taxon>Pseudomonadati</taxon>
        <taxon>Pseudomonadota</taxon>
        <taxon>Gammaproteobacteria</taxon>
        <taxon>Enterobacterales</taxon>
        <taxon>Enterobacteriaceae</taxon>
        <taxon>Escherichia</taxon>
    </lineage>
</organism>
<sequence length="59" mass="7079">MNVNTEILKLWQSRGENERTGFDAERVADIAWEQGLQLHRNRQEHYQRVMYLIGHRNIG</sequence>